<dbReference type="PANTHER" id="PTHR45908">
    <property type="entry name" value="PROTEIN CBG11750-RELATED"/>
    <property type="match status" value="1"/>
</dbReference>
<sequence length="336" mass="37002">MISTFILLVIFFNKLSAQCSTLDSCVSCAGVTNGPFTCRWCLDTSRCVSGMMACQSSTVVSSYNCPRNISSIVFPEFYLGTRVVPMIRAASLVLEWEENREILPILETLPSNGSGIIRYRNATACHVGDASVIVVSMDSLKEVLIAFDSSMGVNEIIAQIFDFLLNRQEPYQFGGKVLTYYNSCFLTLWKVGLGNFLQAYLNGTGMKSWNILVTGAGVGGSLASMLIPALSSLHPLHIRLITIGQTRTGDIEFAINVEKNAQSAFRVVVGADLVADMPKRIGDSLDLGHHFAFEVYYPNGLSHPYIICDQPETPTCSMGVFFKVPWLNMLYLTKYD</sequence>
<accession>A0AAF3J6L9</accession>
<dbReference type="WBParaSite" id="MBELARI_LOCUS19446">
    <property type="protein sequence ID" value="MBELARI_LOCUS19446"/>
    <property type="gene ID" value="MBELARI_LOCUS19446"/>
</dbReference>
<keyword evidence="3" id="KW-1185">Reference proteome</keyword>
<dbReference type="AlphaFoldDB" id="A0AAF3J6L9"/>
<evidence type="ECO:0000313" key="4">
    <source>
        <dbReference type="WBParaSite" id="MBELARI_LOCUS19446"/>
    </source>
</evidence>
<organism evidence="3 4">
    <name type="scientific">Mesorhabditis belari</name>
    <dbReference type="NCBI Taxonomy" id="2138241"/>
    <lineage>
        <taxon>Eukaryota</taxon>
        <taxon>Metazoa</taxon>
        <taxon>Ecdysozoa</taxon>
        <taxon>Nematoda</taxon>
        <taxon>Chromadorea</taxon>
        <taxon>Rhabditida</taxon>
        <taxon>Rhabditina</taxon>
        <taxon>Rhabditomorpha</taxon>
        <taxon>Rhabditoidea</taxon>
        <taxon>Rhabditidae</taxon>
        <taxon>Mesorhabditinae</taxon>
        <taxon>Mesorhabditis</taxon>
    </lineage>
</organism>
<dbReference type="GO" id="GO:0006629">
    <property type="term" value="P:lipid metabolic process"/>
    <property type="evidence" value="ECO:0007669"/>
    <property type="project" value="InterPro"/>
</dbReference>
<feature type="chain" id="PRO_5042124149" evidence="1">
    <location>
        <begin position="18"/>
        <end position="336"/>
    </location>
</feature>
<keyword evidence="1" id="KW-0732">Signal</keyword>
<protein>
    <submittedName>
        <fullName evidence="4">Fungal lipase-like domain-containing protein</fullName>
    </submittedName>
</protein>
<dbReference type="PANTHER" id="PTHR45908:SF20">
    <property type="entry name" value="FUNGAL LIPASE-LIKE DOMAIN-CONTAINING PROTEIN"/>
    <property type="match status" value="1"/>
</dbReference>
<dbReference type="InterPro" id="IPR002921">
    <property type="entry name" value="Fungal_lipase-type"/>
</dbReference>
<dbReference type="Proteomes" id="UP000887575">
    <property type="component" value="Unassembled WGS sequence"/>
</dbReference>
<proteinExistence type="predicted"/>
<dbReference type="Gene3D" id="3.40.50.1820">
    <property type="entry name" value="alpha/beta hydrolase"/>
    <property type="match status" value="1"/>
</dbReference>
<dbReference type="SUPFAM" id="SSF53474">
    <property type="entry name" value="alpha/beta-Hydrolases"/>
    <property type="match status" value="1"/>
</dbReference>
<feature type="signal peptide" evidence="1">
    <location>
        <begin position="1"/>
        <end position="17"/>
    </location>
</feature>
<dbReference type="InterPro" id="IPR029058">
    <property type="entry name" value="AB_hydrolase_fold"/>
</dbReference>
<name>A0AAF3J6L9_9BILA</name>
<dbReference type="Pfam" id="PF01764">
    <property type="entry name" value="Lipase_3"/>
    <property type="match status" value="1"/>
</dbReference>
<feature type="domain" description="Fungal lipase-type" evidence="2">
    <location>
        <begin position="145"/>
        <end position="279"/>
    </location>
</feature>
<evidence type="ECO:0000313" key="3">
    <source>
        <dbReference type="Proteomes" id="UP000887575"/>
    </source>
</evidence>
<evidence type="ECO:0000259" key="2">
    <source>
        <dbReference type="Pfam" id="PF01764"/>
    </source>
</evidence>
<evidence type="ECO:0000256" key="1">
    <source>
        <dbReference type="SAM" id="SignalP"/>
    </source>
</evidence>
<reference evidence="4" key="1">
    <citation type="submission" date="2024-02" db="UniProtKB">
        <authorList>
            <consortium name="WormBaseParasite"/>
        </authorList>
    </citation>
    <scope>IDENTIFICATION</scope>
</reference>